<name>A0A1E3QTW1_9ASCO</name>
<dbReference type="GeneID" id="30146629"/>
<protein>
    <submittedName>
        <fullName evidence="2">Uncharacterized protein</fullName>
    </submittedName>
</protein>
<sequence length="777" mass="88352">MWSLVRSIMLFLLSPLQYIVYEIENSRYPLLITDKPHVPSFFRSKTDPKIVFDPITQCWPYEVQMGHFLYHHFCAQSLSGCSPETNHIIYEKYPRGLVGVWQKGVERIAGFPGLARGKLSCVDAYAFLRAHGYFEPVEVRVSNLSLAYEIIVFWLVFSLLVASSWYKRWRRNSLSWVEVTPLTPEPERNEAANSEKSLASEEETRYSPLDAIWEELEKSLANFPAFKGTGRSPVTDDFPFLEGTSDSFTFSPISEGKNLRIGLKYVKPVPKTSKTISSYLNQLPKVPTKQERGVMETPFYGKTAVTNIISSVELSKYHKRDYDSYCMKRSSLTSRSFLGQKRPAYLQDSQESLPSLGELWSELEKAGVDDTPEGNQCLKLYESWGPHEIVYSPPNDGAPELASKFSDELSGGKVEEIAPLREKWIALSAPPRLLSSISYPTMKFPREKAPPERENLRLEEELCLESPLGTASIFSPPSLSSRKIRSPAIPEISSPVESFLLCNPPYVNQYLETVYGKDPVAALESSWYVSETKDGLNHTIDSLLAHLGEKDKNWEMLSGDLEKMLCLLKRKDTDPKITQRLITLIEQNIDTIVAVTSTGRPSFLKKAILFVQDVVIYSGNGELSSQSFTKLCHSLFHLHRLLKNRLIFKMATKSLCLMVASVSFVDFMYYFERLFHGSLLSKTSLERSAALQVLKFVVCHHRGYLKADMGKLVDSFIIQLRPYIPRLSSDVQVSVRTEIVELYLILLKLVPQPVSLAVFYNLLTDAWKRRIRDPEKA</sequence>
<dbReference type="EMBL" id="KV454430">
    <property type="protein sequence ID" value="ODQ80442.1"/>
    <property type="molecule type" value="Genomic_DNA"/>
</dbReference>
<dbReference type="OrthoDB" id="3981135at2759"/>
<dbReference type="InterPro" id="IPR011989">
    <property type="entry name" value="ARM-like"/>
</dbReference>
<dbReference type="AlphaFoldDB" id="A0A1E3QTW1"/>
<gene>
    <name evidence="2" type="ORF">BABINDRAFT_161381</name>
</gene>
<reference evidence="3" key="1">
    <citation type="submission" date="2016-05" db="EMBL/GenBank/DDBJ databases">
        <title>Comparative genomics of biotechnologically important yeasts.</title>
        <authorList>
            <consortium name="DOE Joint Genome Institute"/>
            <person name="Riley R."/>
            <person name="Haridas S."/>
            <person name="Wolfe K.H."/>
            <person name="Lopes M.R."/>
            <person name="Hittinger C.T."/>
            <person name="Goker M."/>
            <person name="Salamov A."/>
            <person name="Wisecaver J."/>
            <person name="Long T.M."/>
            <person name="Aerts A.L."/>
            <person name="Barry K."/>
            <person name="Choi C."/>
            <person name="Clum A."/>
            <person name="Coughlan A.Y."/>
            <person name="Deshpande S."/>
            <person name="Douglass A.P."/>
            <person name="Hanson S.J."/>
            <person name="Klenk H.-P."/>
            <person name="Labutti K."/>
            <person name="Lapidus A."/>
            <person name="Lindquist E."/>
            <person name="Lipzen A."/>
            <person name="Meier-Kolthoff J.P."/>
            <person name="Ohm R.A."/>
            <person name="Otillar R.P."/>
            <person name="Pangilinan J."/>
            <person name="Peng Y."/>
            <person name="Rokas A."/>
            <person name="Rosa C.A."/>
            <person name="Scheuner C."/>
            <person name="Sibirny A.A."/>
            <person name="Slot J.C."/>
            <person name="Stielow J.B."/>
            <person name="Sun H."/>
            <person name="Kurtzman C.P."/>
            <person name="Blackwell M."/>
            <person name="Grigoriev I.V."/>
            <person name="Jeffries T.W."/>
        </authorList>
    </citation>
    <scope>NUCLEOTIDE SEQUENCE [LARGE SCALE GENOMIC DNA]</scope>
    <source>
        <strain evidence="3">NRRL Y-12698</strain>
    </source>
</reference>
<evidence type="ECO:0000313" key="3">
    <source>
        <dbReference type="Proteomes" id="UP000094336"/>
    </source>
</evidence>
<proteinExistence type="predicted"/>
<keyword evidence="3" id="KW-1185">Reference proteome</keyword>
<evidence type="ECO:0000256" key="1">
    <source>
        <dbReference type="SAM" id="SignalP"/>
    </source>
</evidence>
<dbReference type="RefSeq" id="XP_018985770.1">
    <property type="nucleotide sequence ID" value="XM_019128776.1"/>
</dbReference>
<dbReference type="Gene3D" id="1.25.10.10">
    <property type="entry name" value="Leucine-rich Repeat Variant"/>
    <property type="match status" value="1"/>
</dbReference>
<feature type="chain" id="PRO_5009134396" evidence="1">
    <location>
        <begin position="19"/>
        <end position="777"/>
    </location>
</feature>
<dbReference type="InterPro" id="IPR016024">
    <property type="entry name" value="ARM-type_fold"/>
</dbReference>
<feature type="signal peptide" evidence="1">
    <location>
        <begin position="1"/>
        <end position="18"/>
    </location>
</feature>
<dbReference type="Proteomes" id="UP000094336">
    <property type="component" value="Unassembled WGS sequence"/>
</dbReference>
<organism evidence="2 3">
    <name type="scientific">Babjeviella inositovora NRRL Y-12698</name>
    <dbReference type="NCBI Taxonomy" id="984486"/>
    <lineage>
        <taxon>Eukaryota</taxon>
        <taxon>Fungi</taxon>
        <taxon>Dikarya</taxon>
        <taxon>Ascomycota</taxon>
        <taxon>Saccharomycotina</taxon>
        <taxon>Pichiomycetes</taxon>
        <taxon>Serinales incertae sedis</taxon>
        <taxon>Babjeviella</taxon>
    </lineage>
</organism>
<accession>A0A1E3QTW1</accession>
<keyword evidence="1" id="KW-0732">Signal</keyword>
<evidence type="ECO:0000313" key="2">
    <source>
        <dbReference type="EMBL" id="ODQ80442.1"/>
    </source>
</evidence>
<dbReference type="SUPFAM" id="SSF48371">
    <property type="entry name" value="ARM repeat"/>
    <property type="match status" value="1"/>
</dbReference>
<feature type="non-terminal residue" evidence="2">
    <location>
        <position position="777"/>
    </location>
</feature>